<dbReference type="Proteomes" id="UP000542973">
    <property type="component" value="Unassembled WGS sequence"/>
</dbReference>
<feature type="transmembrane region" description="Helical" evidence="2">
    <location>
        <begin position="20"/>
        <end position="38"/>
    </location>
</feature>
<gene>
    <name evidence="3" type="ORF">HLB16_12045</name>
    <name evidence="4" type="ORF">NDR89_08660</name>
</gene>
<dbReference type="EMBL" id="JABEMD010000017">
    <property type="protein sequence ID" value="NNH11610.1"/>
    <property type="molecule type" value="Genomic_DNA"/>
</dbReference>
<dbReference type="RefSeq" id="WP_170265900.1">
    <property type="nucleotide sequence ID" value="NZ_BAAAEB010000001.1"/>
</dbReference>
<name>A0A6N1BHN6_9BURK</name>
<keyword evidence="2" id="KW-0812">Transmembrane</keyword>
<proteinExistence type="predicted"/>
<accession>A0A6N1BHN6</accession>
<evidence type="ECO:0000256" key="2">
    <source>
        <dbReference type="SAM" id="Phobius"/>
    </source>
</evidence>
<feature type="compositionally biased region" description="Basic and acidic residues" evidence="1">
    <location>
        <begin position="156"/>
        <end position="165"/>
    </location>
</feature>
<reference evidence="4" key="2">
    <citation type="submission" date="2022-06" db="EMBL/GenBank/DDBJ databases">
        <title>Complete genome sequence and characterization of Cupriavidus gilardii QJ1 isolated from contaminating cells.</title>
        <authorList>
            <person name="Qi J."/>
        </authorList>
    </citation>
    <scope>NUCLEOTIDE SEQUENCE</scope>
    <source>
        <strain evidence="4">QJ1</strain>
    </source>
</reference>
<dbReference type="AlphaFoldDB" id="A0A6N1BHN6"/>
<evidence type="ECO:0000313" key="3">
    <source>
        <dbReference type="EMBL" id="NNH11610.1"/>
    </source>
</evidence>
<dbReference type="InterPro" id="IPR007251">
    <property type="entry name" value="Iron_permease_Fet4"/>
</dbReference>
<keyword evidence="6" id="KW-1185">Reference proteome</keyword>
<evidence type="ECO:0000256" key="1">
    <source>
        <dbReference type="SAM" id="MobiDB-lite"/>
    </source>
</evidence>
<reference evidence="3 5" key="1">
    <citation type="submission" date="2020-05" db="EMBL/GenBank/DDBJ databases">
        <title>MicrobeNet Type strains.</title>
        <authorList>
            <person name="Nicholson A.C."/>
        </authorList>
    </citation>
    <scope>NUCLEOTIDE SEQUENCE [LARGE SCALE GENOMIC DNA]</scope>
    <source>
        <strain evidence="3 5">ATCC 700815</strain>
    </source>
</reference>
<feature type="region of interest" description="Disordered" evidence="1">
    <location>
        <begin position="137"/>
        <end position="181"/>
    </location>
</feature>
<dbReference type="EMBL" id="CP098735">
    <property type="protein sequence ID" value="USE78444.1"/>
    <property type="molecule type" value="Genomic_DNA"/>
</dbReference>
<keyword evidence="2" id="KW-1133">Transmembrane helix</keyword>
<evidence type="ECO:0000313" key="5">
    <source>
        <dbReference type="Proteomes" id="UP000542973"/>
    </source>
</evidence>
<organism evidence="3 5">
    <name type="scientific">Cupriavidus gilardii</name>
    <dbReference type="NCBI Taxonomy" id="82541"/>
    <lineage>
        <taxon>Bacteria</taxon>
        <taxon>Pseudomonadati</taxon>
        <taxon>Pseudomonadota</taxon>
        <taxon>Betaproteobacteria</taxon>
        <taxon>Burkholderiales</taxon>
        <taxon>Burkholderiaceae</taxon>
        <taxon>Cupriavidus</taxon>
    </lineage>
</organism>
<keyword evidence="2" id="KW-0472">Membrane</keyword>
<feature type="transmembrane region" description="Helical" evidence="2">
    <location>
        <begin position="44"/>
        <end position="63"/>
    </location>
</feature>
<evidence type="ECO:0000313" key="4">
    <source>
        <dbReference type="EMBL" id="USE78444.1"/>
    </source>
</evidence>
<sequence length="181" mass="19760">MHAFEWFAGHATRGAGSPIAFALAVGVVLLWAVTGPMFDYSETWQLVINTATTIITFVMVFLIQQTQNKDSLAVHLKLNELLASHRHASSRLVSIEDLDEEDLKKLAAFYRQLSELAERESDIEETHGLDDALQTHVAKKEARHDLEEEVAAGLGSKERRGDGSRDGGTAGSRGSGSDEAV</sequence>
<protein>
    <submittedName>
        <fullName evidence="3">Low affinity iron permease family protein</fullName>
    </submittedName>
</protein>
<dbReference type="Proteomes" id="UP001056648">
    <property type="component" value="Chromosome 1"/>
</dbReference>
<dbReference type="Pfam" id="PF04120">
    <property type="entry name" value="Iron_permease"/>
    <property type="match status" value="1"/>
</dbReference>
<dbReference type="GeneID" id="70688218"/>
<dbReference type="GO" id="GO:0055085">
    <property type="term" value="P:transmembrane transport"/>
    <property type="evidence" value="ECO:0007669"/>
    <property type="project" value="InterPro"/>
</dbReference>
<evidence type="ECO:0000313" key="6">
    <source>
        <dbReference type="Proteomes" id="UP001056648"/>
    </source>
</evidence>